<dbReference type="EMBL" id="RXIH01000044">
    <property type="protein sequence ID" value="RZN55433.1"/>
    <property type="molecule type" value="Genomic_DNA"/>
</dbReference>
<dbReference type="InterPro" id="IPR041988">
    <property type="entry name" value="Ribosomal_uL24_KOW"/>
</dbReference>
<evidence type="ECO:0000256" key="4">
    <source>
        <dbReference type="HAMAP-Rule" id="MF_01326"/>
    </source>
</evidence>
<gene>
    <name evidence="4" type="primary">rpl24</name>
    <name evidence="7" type="ORF">DSO09_04400</name>
    <name evidence="6" type="ORF">EF809_05405</name>
</gene>
<dbReference type="InterPro" id="IPR005825">
    <property type="entry name" value="Ribosomal_uL24_CS"/>
</dbReference>
<dbReference type="GO" id="GO:0003735">
    <property type="term" value="F:structural constituent of ribosome"/>
    <property type="evidence" value="ECO:0007669"/>
    <property type="project" value="UniProtKB-UniRule"/>
</dbReference>
<proteinExistence type="inferred from homology"/>
<evidence type="ECO:0000256" key="2">
    <source>
        <dbReference type="ARBA" id="ARBA00022980"/>
    </source>
</evidence>
<comment type="subunit">
    <text evidence="4">Part of the 50S ribosomal subunit.</text>
</comment>
<dbReference type="SMART" id="SM00739">
    <property type="entry name" value="KOW"/>
    <property type="match status" value="1"/>
</dbReference>
<accession>A0A520KEE2</accession>
<dbReference type="GO" id="GO:0019843">
    <property type="term" value="F:rRNA binding"/>
    <property type="evidence" value="ECO:0007669"/>
    <property type="project" value="UniProtKB-UniRule"/>
</dbReference>
<dbReference type="AlphaFoldDB" id="A0A520KEE2"/>
<evidence type="ECO:0000313" key="8">
    <source>
        <dbReference type="Proteomes" id="UP000316080"/>
    </source>
</evidence>
<dbReference type="Proteomes" id="UP000316080">
    <property type="component" value="Unassembled WGS sequence"/>
</dbReference>
<dbReference type="HAMAP" id="MF_01326_A">
    <property type="entry name" value="Ribosomal_uL24_A"/>
    <property type="match status" value="1"/>
</dbReference>
<protein>
    <recommendedName>
        <fullName evidence="4">Large ribosomal subunit protein uL24</fullName>
    </recommendedName>
</protein>
<evidence type="ECO:0000313" key="9">
    <source>
        <dbReference type="Proteomes" id="UP000317265"/>
    </source>
</evidence>
<organism evidence="6 8">
    <name type="scientific">Thermoproteota archaeon</name>
    <dbReference type="NCBI Taxonomy" id="2056631"/>
    <lineage>
        <taxon>Archaea</taxon>
        <taxon>Thermoproteota</taxon>
    </lineage>
</organism>
<comment type="similarity">
    <text evidence="1 4">Belongs to the universal ribosomal protein uL24 family.</text>
</comment>
<dbReference type="CDD" id="cd06089">
    <property type="entry name" value="KOW_RPL26"/>
    <property type="match status" value="1"/>
</dbReference>
<dbReference type="InterPro" id="IPR014722">
    <property type="entry name" value="Rib_uL2_dom2"/>
</dbReference>
<dbReference type="PROSITE" id="PS01108">
    <property type="entry name" value="RIBOSOMAL_L24"/>
    <property type="match status" value="1"/>
</dbReference>
<dbReference type="Pfam" id="PF16906">
    <property type="entry name" value="Ribosomal_L26"/>
    <property type="match status" value="1"/>
</dbReference>
<evidence type="ECO:0000259" key="5">
    <source>
        <dbReference type="SMART" id="SM00739"/>
    </source>
</evidence>
<keyword evidence="2 4" id="KW-0689">Ribosomal protein</keyword>
<evidence type="ECO:0000313" key="6">
    <source>
        <dbReference type="EMBL" id="RZN55433.1"/>
    </source>
</evidence>
<dbReference type="Proteomes" id="UP000317265">
    <property type="component" value="Unassembled WGS sequence"/>
</dbReference>
<keyword evidence="4" id="KW-0694">RNA-binding</keyword>
<dbReference type="InterPro" id="IPR005824">
    <property type="entry name" value="KOW"/>
</dbReference>
<keyword evidence="4" id="KW-0699">rRNA-binding</keyword>
<dbReference type="Pfam" id="PF00467">
    <property type="entry name" value="KOW"/>
    <property type="match status" value="1"/>
</dbReference>
<name>A0A520KEE2_9CREN</name>
<evidence type="ECO:0000256" key="3">
    <source>
        <dbReference type="ARBA" id="ARBA00023274"/>
    </source>
</evidence>
<evidence type="ECO:0000256" key="1">
    <source>
        <dbReference type="ARBA" id="ARBA00010618"/>
    </source>
</evidence>
<dbReference type="EMBL" id="QNVI01000052">
    <property type="protein sequence ID" value="TDA38434.1"/>
    <property type="molecule type" value="Genomic_DNA"/>
</dbReference>
<dbReference type="PANTHER" id="PTHR11143">
    <property type="entry name" value="60S RIBOSOMAL PROTEIN L26 FAMILY MEMBER"/>
    <property type="match status" value="1"/>
</dbReference>
<dbReference type="GO" id="GO:0015934">
    <property type="term" value="C:large ribosomal subunit"/>
    <property type="evidence" value="ECO:0007669"/>
    <property type="project" value="UniProtKB-UniRule"/>
</dbReference>
<comment type="caution">
    <text evidence="6">The sequence shown here is derived from an EMBL/GenBank/DDBJ whole genome shotgun (WGS) entry which is preliminary data.</text>
</comment>
<reference evidence="6 8" key="2">
    <citation type="journal article" date="2019" name="Nat. Microbiol.">
        <title>Wide diversity of methane and short-chain alkane metabolisms in uncultured archaea.</title>
        <authorList>
            <person name="Borrel G."/>
            <person name="Adam P.S."/>
            <person name="McKay L.J."/>
            <person name="Chen L.X."/>
            <person name="Sierra-Garcia I.N."/>
            <person name="Sieber C.M."/>
            <person name="Letourneur Q."/>
            <person name="Ghozlane A."/>
            <person name="Andersen G.L."/>
            <person name="Li W.J."/>
            <person name="Hallam S.J."/>
            <person name="Muyzer G."/>
            <person name="de Oliveira V.M."/>
            <person name="Inskeep W.P."/>
            <person name="Banfield J.F."/>
            <person name="Gribaldo S."/>
        </authorList>
    </citation>
    <scope>NUCLEOTIDE SEQUENCE [LARGE SCALE GENOMIC DNA]</scope>
    <source>
        <strain evidence="6">Verst-YHS</strain>
    </source>
</reference>
<comment type="function">
    <text evidence="4">Located at the polypeptide exit tunnel on the outside of the subunit.</text>
</comment>
<reference evidence="7 9" key="1">
    <citation type="journal article" date="2019" name="Nat. Microbiol.">
        <title>Expanding anaerobic alkane metabolism in the domain of Archaea.</title>
        <authorList>
            <person name="Wang Y."/>
            <person name="Wegener G."/>
            <person name="Hou J."/>
            <person name="Wang F."/>
            <person name="Xiao X."/>
        </authorList>
    </citation>
    <scope>NUCLEOTIDE SEQUENCE [LARGE SCALE GENOMIC DNA]</scope>
    <source>
        <strain evidence="7">WYZ-LMO11</strain>
    </source>
</reference>
<dbReference type="InterPro" id="IPR005756">
    <property type="entry name" value="Ribosomal_uL24_euk/arc"/>
</dbReference>
<evidence type="ECO:0000313" key="7">
    <source>
        <dbReference type="EMBL" id="TDA38434.1"/>
    </source>
</evidence>
<dbReference type="GO" id="GO:0006412">
    <property type="term" value="P:translation"/>
    <property type="evidence" value="ECO:0007669"/>
    <property type="project" value="UniProtKB-UniRule"/>
</dbReference>
<dbReference type="SUPFAM" id="SSF50104">
    <property type="entry name" value="Translation proteins SH3-like domain"/>
    <property type="match status" value="1"/>
</dbReference>
<dbReference type="Gene3D" id="2.30.30.30">
    <property type="match status" value="1"/>
</dbReference>
<dbReference type="NCBIfam" id="TIGR01080">
    <property type="entry name" value="rplX_A_E"/>
    <property type="match status" value="1"/>
</dbReference>
<dbReference type="InterPro" id="IPR008991">
    <property type="entry name" value="Translation_prot_SH3-like_sf"/>
</dbReference>
<comment type="function">
    <text evidence="4">One of two assembly initiator proteins, it binds directly to the 5'-end of the 23S rRNA, where it nucleates assembly of the 50S subunit.</text>
</comment>
<sequence length="98" mass="11269">MMKAPLSKELREKYGIRSAIVRKGDTVLVMRGDYRGHEGKVLSVDLSKMRITIEGINIKKADGSLRPVYIHPSKVMITKLDLTDKKRKEKFEKLEKVK</sequence>
<keyword evidence="3 4" id="KW-0687">Ribonucleoprotein</keyword>
<feature type="domain" description="KOW" evidence="5">
    <location>
        <begin position="20"/>
        <end position="47"/>
    </location>
</feature>